<dbReference type="GO" id="GO:0004519">
    <property type="term" value="F:endonuclease activity"/>
    <property type="evidence" value="ECO:0007669"/>
    <property type="project" value="UniProtKB-KW"/>
</dbReference>
<sequence length="1020" mass="115574">MHPINPPSPDYVPGPEEPEQEPLSLDYVPGPEYPEYLAPSDEEVLVEDQPYAYADSPIALYLGYIADSDLEEDMEDKSKDGPADYPADGGDDDDDSFRDDADDKEKEEASKEEDEEEHLAPADSTAVASPMVDPVPSTEETELFETDESSETPPLPLAYRTTARMSIRAHAPIPFLFEAEGIQDPVEGCITTTITYITTHPSPSPPLPLLVNRREDIPKADILPGKRLCLNAPTSRFEVGESSTTVVNRQPSLGTSHTTDYGFSDMVDDASRCHVPREVRYSITDTWDELVEAIQEGASMTLKGVNSRVTEFAETHKRDTQDLYAHLEDVQDRVADALARRPIERNTNLNDEGSQGSGSGITRHTVGHDAAYGMPWKTFMKMMTTKYCPLNEFKKLEIEIWDLKVKELDVVEKYVGGLPDMIQGNLMSTEPKKIEEDVEIANNMMDQKLCMLAERRLRTNGNKMKTSETTRTNNNKTRGRTLEGLTQLGPVRKGSIAYLCQSVLSVTTTIMVVCTEVPQVQQEGMPKVEEQKRGNQGRNGNAPAKVYVVGNVRTNPDSNVVRDLPSLPPTRQVKFKIDLIPSATPVARAPYRLAPSEMKELSDQLQELSDKGLSVYSKIDLRSGYHQLQVREGDILKTALRTRYRHYEFQVMSFGLTNAPAASPKPSTKIRQFLGLVSYYQRFIEGFLKVSKPMTKLTQKKVAFEWGDKQEAAFQTLKNKLCSAPILALPQGAENFIVYCDASHKGLDAVLMQNKKVIAYASRQLKIHKKNYITHDLELGAVVFALKIWRHYLYGTKCTVFTDHKSLQHILDQKELNMRQRCWLEFLSDYDCEIRYHPRKPNVVADALSHKEHINPLRVQALVMTIGLNLPDPLDCLFKITQATKIRGMIRKDIPKEKLEPRAYKTLCLNGRRWLPCYGDLSIVIMHESYKSKYPIHSGSEKMYYDMKNLYWWPNMKADLVTYVHKCLTCAKVKAEHQMPLGLLVQPEIPQWKWDNITMDFVTKLPKLSQGYDTIWVIVY</sequence>
<dbReference type="CDD" id="cd09274">
    <property type="entry name" value="RNase_HI_RT_Ty3"/>
    <property type="match status" value="1"/>
</dbReference>
<dbReference type="InterPro" id="IPR043502">
    <property type="entry name" value="DNA/RNA_pol_sf"/>
</dbReference>
<evidence type="ECO:0000256" key="3">
    <source>
        <dbReference type="ARBA" id="ARBA00022722"/>
    </source>
</evidence>
<evidence type="ECO:0000256" key="7">
    <source>
        <dbReference type="SAM" id="MobiDB-lite"/>
    </source>
</evidence>
<keyword evidence="1" id="KW-0808">Transferase</keyword>
<feature type="region of interest" description="Disordered" evidence="7">
    <location>
        <begin position="342"/>
        <end position="362"/>
    </location>
</feature>
<keyword evidence="3" id="KW-0540">Nuclease</keyword>
<keyword evidence="6 10" id="KW-0695">RNA-directed DNA polymerase</keyword>
<keyword evidence="4" id="KW-0255">Endonuclease</keyword>
<dbReference type="Pfam" id="PF17917">
    <property type="entry name" value="RT_RNaseH"/>
    <property type="match status" value="1"/>
</dbReference>
<organism evidence="10">
    <name type="scientific">Tanacetum cinerariifolium</name>
    <name type="common">Dalmatian daisy</name>
    <name type="synonym">Chrysanthemum cinerariifolium</name>
    <dbReference type="NCBI Taxonomy" id="118510"/>
    <lineage>
        <taxon>Eukaryota</taxon>
        <taxon>Viridiplantae</taxon>
        <taxon>Streptophyta</taxon>
        <taxon>Embryophyta</taxon>
        <taxon>Tracheophyta</taxon>
        <taxon>Spermatophyta</taxon>
        <taxon>Magnoliopsida</taxon>
        <taxon>eudicotyledons</taxon>
        <taxon>Gunneridae</taxon>
        <taxon>Pentapetalae</taxon>
        <taxon>asterids</taxon>
        <taxon>campanulids</taxon>
        <taxon>Asterales</taxon>
        <taxon>Asteraceae</taxon>
        <taxon>Asteroideae</taxon>
        <taxon>Anthemideae</taxon>
        <taxon>Anthemidinae</taxon>
        <taxon>Tanacetum</taxon>
    </lineage>
</organism>
<dbReference type="PANTHER" id="PTHR37984:SF5">
    <property type="entry name" value="PROTEIN NYNRIN-LIKE"/>
    <property type="match status" value="1"/>
</dbReference>
<feature type="region of interest" description="Disordered" evidence="7">
    <location>
        <begin position="71"/>
        <end position="155"/>
    </location>
</feature>
<dbReference type="PANTHER" id="PTHR37984">
    <property type="entry name" value="PROTEIN CBG26694"/>
    <property type="match status" value="1"/>
</dbReference>
<dbReference type="InterPro" id="IPR043128">
    <property type="entry name" value="Rev_trsase/Diguanyl_cyclase"/>
</dbReference>
<protein>
    <submittedName>
        <fullName evidence="10">Putative reverse transcriptase domain-containing protein</fullName>
    </submittedName>
</protein>
<accession>A0A6L2MKR0</accession>
<proteinExistence type="predicted"/>
<dbReference type="EMBL" id="BKCJ010006912">
    <property type="protein sequence ID" value="GEU74586.1"/>
    <property type="molecule type" value="Genomic_DNA"/>
</dbReference>
<dbReference type="Gene3D" id="3.30.70.270">
    <property type="match status" value="1"/>
</dbReference>
<comment type="caution">
    <text evidence="10">The sequence shown here is derived from an EMBL/GenBank/DDBJ whole genome shotgun (WGS) entry which is preliminary data.</text>
</comment>
<feature type="compositionally biased region" description="Polar residues" evidence="7">
    <location>
        <begin position="345"/>
        <end position="354"/>
    </location>
</feature>
<feature type="compositionally biased region" description="Acidic residues" evidence="7">
    <location>
        <begin position="139"/>
        <end position="150"/>
    </location>
</feature>
<dbReference type="SUPFAM" id="SSF56672">
    <property type="entry name" value="DNA/RNA polymerases"/>
    <property type="match status" value="1"/>
</dbReference>
<dbReference type="Gene3D" id="3.10.10.10">
    <property type="entry name" value="HIV Type 1 Reverse Transcriptase, subunit A, domain 1"/>
    <property type="match status" value="2"/>
</dbReference>
<feature type="domain" description="Reverse transcriptase RNase H-like" evidence="8">
    <location>
        <begin position="734"/>
        <end position="830"/>
    </location>
</feature>
<dbReference type="InterPro" id="IPR041588">
    <property type="entry name" value="Integrase_H2C2"/>
</dbReference>
<dbReference type="AlphaFoldDB" id="A0A6L2MKR0"/>
<evidence type="ECO:0000259" key="8">
    <source>
        <dbReference type="Pfam" id="PF17917"/>
    </source>
</evidence>
<evidence type="ECO:0000259" key="9">
    <source>
        <dbReference type="Pfam" id="PF17921"/>
    </source>
</evidence>
<feature type="domain" description="Integrase zinc-binding" evidence="9">
    <location>
        <begin position="925"/>
        <end position="975"/>
    </location>
</feature>
<dbReference type="GO" id="GO:0016787">
    <property type="term" value="F:hydrolase activity"/>
    <property type="evidence" value="ECO:0007669"/>
    <property type="project" value="UniProtKB-KW"/>
</dbReference>
<name>A0A6L2MKR0_TANCI</name>
<dbReference type="Pfam" id="PF17921">
    <property type="entry name" value="Integrase_H2C2"/>
    <property type="match status" value="1"/>
</dbReference>
<feature type="region of interest" description="Disordered" evidence="7">
    <location>
        <begin position="1"/>
        <end position="36"/>
    </location>
</feature>
<dbReference type="FunFam" id="3.30.70.270:FF:000020">
    <property type="entry name" value="Transposon Tf2-6 polyprotein-like Protein"/>
    <property type="match status" value="1"/>
</dbReference>
<feature type="compositionally biased region" description="Basic and acidic residues" evidence="7">
    <location>
        <begin position="98"/>
        <end position="109"/>
    </location>
</feature>
<gene>
    <name evidence="10" type="ORF">Tci_046564</name>
</gene>
<evidence type="ECO:0000313" key="10">
    <source>
        <dbReference type="EMBL" id="GEU74586.1"/>
    </source>
</evidence>
<dbReference type="Gene3D" id="1.10.340.70">
    <property type="match status" value="1"/>
</dbReference>
<keyword evidence="2" id="KW-0548">Nucleotidyltransferase</keyword>
<evidence type="ECO:0000256" key="2">
    <source>
        <dbReference type="ARBA" id="ARBA00022695"/>
    </source>
</evidence>
<dbReference type="GO" id="GO:0003964">
    <property type="term" value="F:RNA-directed DNA polymerase activity"/>
    <property type="evidence" value="ECO:0007669"/>
    <property type="project" value="UniProtKB-KW"/>
</dbReference>
<keyword evidence="5" id="KW-0378">Hydrolase</keyword>
<evidence type="ECO:0000256" key="5">
    <source>
        <dbReference type="ARBA" id="ARBA00022801"/>
    </source>
</evidence>
<evidence type="ECO:0000256" key="4">
    <source>
        <dbReference type="ARBA" id="ARBA00022759"/>
    </source>
</evidence>
<evidence type="ECO:0000256" key="1">
    <source>
        <dbReference type="ARBA" id="ARBA00022679"/>
    </source>
</evidence>
<dbReference type="InterPro" id="IPR050951">
    <property type="entry name" value="Retrovirus_Pol_polyprotein"/>
</dbReference>
<dbReference type="InterPro" id="IPR041373">
    <property type="entry name" value="RT_RNaseH"/>
</dbReference>
<evidence type="ECO:0000256" key="6">
    <source>
        <dbReference type="ARBA" id="ARBA00022918"/>
    </source>
</evidence>
<reference evidence="10" key="1">
    <citation type="journal article" date="2019" name="Sci. Rep.">
        <title>Draft genome of Tanacetum cinerariifolium, the natural source of mosquito coil.</title>
        <authorList>
            <person name="Yamashiro T."/>
            <person name="Shiraishi A."/>
            <person name="Satake H."/>
            <person name="Nakayama K."/>
        </authorList>
    </citation>
    <scope>NUCLEOTIDE SEQUENCE</scope>
</reference>
<feature type="compositionally biased region" description="Pro residues" evidence="7">
    <location>
        <begin position="1"/>
        <end position="12"/>
    </location>
</feature>
<dbReference type="FunFam" id="3.10.20.370:FF:000001">
    <property type="entry name" value="Retrovirus-related Pol polyprotein from transposon 17.6-like protein"/>
    <property type="match status" value="1"/>
</dbReference>